<accession>A0A396GQ09</accession>
<reference evidence="3" key="1">
    <citation type="journal article" date="2018" name="Nat. Plants">
        <title>Whole-genome landscape of Medicago truncatula symbiotic genes.</title>
        <authorList>
            <person name="Pecrix Y."/>
            <person name="Staton S.E."/>
            <person name="Sallet E."/>
            <person name="Lelandais-Briere C."/>
            <person name="Moreau S."/>
            <person name="Carrere S."/>
            <person name="Blein T."/>
            <person name="Jardinaud M.F."/>
            <person name="Latrasse D."/>
            <person name="Zouine M."/>
            <person name="Zahm M."/>
            <person name="Kreplak J."/>
            <person name="Mayjonade B."/>
            <person name="Satge C."/>
            <person name="Perez M."/>
            <person name="Cauet S."/>
            <person name="Marande W."/>
            <person name="Chantry-Darmon C."/>
            <person name="Lopez-Roques C."/>
            <person name="Bouchez O."/>
            <person name="Berard A."/>
            <person name="Debelle F."/>
            <person name="Munos S."/>
            <person name="Bendahmane A."/>
            <person name="Berges H."/>
            <person name="Niebel A."/>
            <person name="Buitink J."/>
            <person name="Frugier F."/>
            <person name="Benhamed M."/>
            <person name="Crespi M."/>
            <person name="Gouzy J."/>
            <person name="Gamas P."/>
        </authorList>
    </citation>
    <scope>NUCLEOTIDE SEQUENCE [LARGE SCALE GENOMIC DNA]</scope>
    <source>
        <strain evidence="3">cv. Jemalong A17</strain>
    </source>
</reference>
<proteinExistence type="predicted"/>
<evidence type="ECO:0008006" key="4">
    <source>
        <dbReference type="Google" id="ProtNLM"/>
    </source>
</evidence>
<comment type="caution">
    <text evidence="2">The sequence shown here is derived from an EMBL/GenBank/DDBJ whole genome shotgun (WGS) entry which is preliminary data.</text>
</comment>
<name>A0A396GQ09_MEDTR</name>
<evidence type="ECO:0000256" key="1">
    <source>
        <dbReference type="SAM" id="Phobius"/>
    </source>
</evidence>
<dbReference type="AlphaFoldDB" id="A0A396GQ09"/>
<dbReference type="Proteomes" id="UP000265566">
    <property type="component" value="Chromosome 8"/>
</dbReference>
<keyword evidence="1" id="KW-1133">Transmembrane helix</keyword>
<dbReference type="EMBL" id="PSQE01000008">
    <property type="protein sequence ID" value="RHN42603.1"/>
    <property type="molecule type" value="Genomic_DNA"/>
</dbReference>
<sequence>MFTTPPSPYQPSQIHLSPTKTTLITVLSTTVSLYIHCCLREMSLSSDNHWSQPPPPVILSDLTTTIADDLLQQPSFPPCFATTSSGRERKVRNEKERRVRMAVLLFSWTIEPRKRRKMIDGLSLWEMYLIGIEYKYCFLKNVMLLLVVFILLLGT</sequence>
<feature type="transmembrane region" description="Helical" evidence="1">
    <location>
        <begin position="137"/>
        <end position="154"/>
    </location>
</feature>
<evidence type="ECO:0000313" key="2">
    <source>
        <dbReference type="EMBL" id="RHN42603.1"/>
    </source>
</evidence>
<gene>
    <name evidence="2" type="ORF">MtrunA17_Chr8g0378661</name>
</gene>
<evidence type="ECO:0000313" key="3">
    <source>
        <dbReference type="Proteomes" id="UP000265566"/>
    </source>
</evidence>
<dbReference type="Gramene" id="rna49060">
    <property type="protein sequence ID" value="RHN42603.1"/>
    <property type="gene ID" value="gene49060"/>
</dbReference>
<keyword evidence="1" id="KW-0812">Transmembrane</keyword>
<organism evidence="2 3">
    <name type="scientific">Medicago truncatula</name>
    <name type="common">Barrel medic</name>
    <name type="synonym">Medicago tribuloides</name>
    <dbReference type="NCBI Taxonomy" id="3880"/>
    <lineage>
        <taxon>Eukaryota</taxon>
        <taxon>Viridiplantae</taxon>
        <taxon>Streptophyta</taxon>
        <taxon>Embryophyta</taxon>
        <taxon>Tracheophyta</taxon>
        <taxon>Spermatophyta</taxon>
        <taxon>Magnoliopsida</taxon>
        <taxon>eudicotyledons</taxon>
        <taxon>Gunneridae</taxon>
        <taxon>Pentapetalae</taxon>
        <taxon>rosids</taxon>
        <taxon>fabids</taxon>
        <taxon>Fabales</taxon>
        <taxon>Fabaceae</taxon>
        <taxon>Papilionoideae</taxon>
        <taxon>50 kb inversion clade</taxon>
        <taxon>NPAAA clade</taxon>
        <taxon>Hologalegina</taxon>
        <taxon>IRL clade</taxon>
        <taxon>Trifolieae</taxon>
        <taxon>Medicago</taxon>
    </lineage>
</organism>
<keyword evidence="1" id="KW-0472">Membrane</keyword>
<protein>
    <recommendedName>
        <fullName evidence="4">Transmembrane protein</fullName>
    </recommendedName>
</protein>